<keyword evidence="3" id="KW-1185">Reference proteome</keyword>
<protein>
    <submittedName>
        <fullName evidence="2">Uncharacterized protein</fullName>
    </submittedName>
</protein>
<accession>A0AAQ3RQ68</accession>
<evidence type="ECO:0000313" key="3">
    <source>
        <dbReference type="Proteomes" id="UP001374535"/>
    </source>
</evidence>
<sequence length="186" mass="19779">MSSSGTMGLSISLGENGMKGKGSKGKWVASSVPPWALMQTQTNIERKPQIRIVDDEGAREMVARSGDGGAIKGLCRRVVGSMMVMEEARRTKVMAACDLEWLRLRSPVDGHGCAHGGEDEDGGHGVHGVWARTKVCAWWSAAWLNGGACDDPNGCDGSGLMLGFGGEEKLRGRQRRENGYDGGSGQ</sequence>
<organism evidence="2 3">
    <name type="scientific">Vigna mungo</name>
    <name type="common">Black gram</name>
    <name type="synonym">Phaseolus mungo</name>
    <dbReference type="NCBI Taxonomy" id="3915"/>
    <lineage>
        <taxon>Eukaryota</taxon>
        <taxon>Viridiplantae</taxon>
        <taxon>Streptophyta</taxon>
        <taxon>Embryophyta</taxon>
        <taxon>Tracheophyta</taxon>
        <taxon>Spermatophyta</taxon>
        <taxon>Magnoliopsida</taxon>
        <taxon>eudicotyledons</taxon>
        <taxon>Gunneridae</taxon>
        <taxon>Pentapetalae</taxon>
        <taxon>rosids</taxon>
        <taxon>fabids</taxon>
        <taxon>Fabales</taxon>
        <taxon>Fabaceae</taxon>
        <taxon>Papilionoideae</taxon>
        <taxon>50 kb inversion clade</taxon>
        <taxon>NPAAA clade</taxon>
        <taxon>indigoferoid/millettioid clade</taxon>
        <taxon>Phaseoleae</taxon>
        <taxon>Vigna</taxon>
    </lineage>
</organism>
<name>A0AAQ3RQ68_VIGMU</name>
<evidence type="ECO:0000256" key="1">
    <source>
        <dbReference type="SAM" id="MobiDB-lite"/>
    </source>
</evidence>
<dbReference type="Proteomes" id="UP001374535">
    <property type="component" value="Chromosome 7"/>
</dbReference>
<evidence type="ECO:0000313" key="2">
    <source>
        <dbReference type="EMBL" id="WVZ03699.1"/>
    </source>
</evidence>
<dbReference type="AlphaFoldDB" id="A0AAQ3RQ68"/>
<proteinExistence type="predicted"/>
<feature type="region of interest" description="Disordered" evidence="1">
    <location>
        <begin position="1"/>
        <end position="25"/>
    </location>
</feature>
<gene>
    <name evidence="2" type="ORF">V8G54_024505</name>
</gene>
<dbReference type="EMBL" id="CP144694">
    <property type="protein sequence ID" value="WVZ03699.1"/>
    <property type="molecule type" value="Genomic_DNA"/>
</dbReference>
<reference evidence="2 3" key="1">
    <citation type="journal article" date="2023" name="Life. Sci Alliance">
        <title>Evolutionary insights into 3D genome organization and epigenetic landscape of Vigna mungo.</title>
        <authorList>
            <person name="Junaid A."/>
            <person name="Singh B."/>
            <person name="Bhatia S."/>
        </authorList>
    </citation>
    <scope>NUCLEOTIDE SEQUENCE [LARGE SCALE GENOMIC DNA]</scope>
    <source>
        <strain evidence="2">Urdbean</strain>
    </source>
</reference>